<dbReference type="AlphaFoldDB" id="A0A381U648"/>
<dbReference type="SUPFAM" id="SSF102546">
    <property type="entry name" value="RbsD-like"/>
    <property type="match status" value="1"/>
</dbReference>
<protein>
    <recommendedName>
        <fullName evidence="3">L-fucose mutarotase</fullName>
        <ecNumber evidence="3">5.1.3.29</ecNumber>
    </recommendedName>
</protein>
<dbReference type="PANTHER" id="PTHR31690">
    <property type="entry name" value="FUCOSE MUTAROTASE"/>
    <property type="match status" value="1"/>
</dbReference>
<organism evidence="4">
    <name type="scientific">marine metagenome</name>
    <dbReference type="NCBI Taxonomy" id="408172"/>
    <lineage>
        <taxon>unclassified sequences</taxon>
        <taxon>metagenomes</taxon>
        <taxon>ecological metagenomes</taxon>
    </lineage>
</organism>
<gene>
    <name evidence="4" type="ORF">METZ01_LOCUS74827</name>
</gene>
<sequence>MGHGDELVLTDCNFPSDSVAAETVTGKFIQMDGLDIPELAKAILSVFPLDSFVSEPVFRMEVVGKPDELVGCHKDMRNILDETSDRRWEIGSIERHAFYERAKNAYAVVCAAGERRPYGCFIFIKGVIGPDGEVI</sequence>
<evidence type="ECO:0000256" key="1">
    <source>
        <dbReference type="ARBA" id="ARBA00023235"/>
    </source>
</evidence>
<dbReference type="PANTHER" id="PTHR31690:SF4">
    <property type="entry name" value="FUCOSE MUTAROTASE"/>
    <property type="match status" value="1"/>
</dbReference>
<keyword evidence="1" id="KW-0413">Isomerase</keyword>
<reference evidence="4" key="1">
    <citation type="submission" date="2018-05" db="EMBL/GenBank/DDBJ databases">
        <authorList>
            <person name="Lanie J.A."/>
            <person name="Ng W.-L."/>
            <person name="Kazmierczak K.M."/>
            <person name="Andrzejewski T.M."/>
            <person name="Davidsen T.M."/>
            <person name="Wayne K.J."/>
            <person name="Tettelin H."/>
            <person name="Glass J.I."/>
            <person name="Rusch D."/>
            <person name="Podicherti R."/>
            <person name="Tsui H.-C.T."/>
            <person name="Winkler M.E."/>
        </authorList>
    </citation>
    <scope>NUCLEOTIDE SEQUENCE</scope>
</reference>
<dbReference type="EMBL" id="UINC01005541">
    <property type="protein sequence ID" value="SVA21973.1"/>
    <property type="molecule type" value="Genomic_DNA"/>
</dbReference>
<proteinExistence type="predicted"/>
<dbReference type="InterPro" id="IPR007721">
    <property type="entry name" value="RbsD_FucU"/>
</dbReference>
<evidence type="ECO:0000313" key="4">
    <source>
        <dbReference type="EMBL" id="SVA21973.1"/>
    </source>
</evidence>
<dbReference type="GO" id="GO:0042806">
    <property type="term" value="F:fucose binding"/>
    <property type="evidence" value="ECO:0007669"/>
    <property type="project" value="TreeGrafter"/>
</dbReference>
<dbReference type="Gene3D" id="3.40.1650.10">
    <property type="entry name" value="RbsD-like domain"/>
    <property type="match status" value="1"/>
</dbReference>
<dbReference type="EC" id="5.1.3.29" evidence="3"/>
<name>A0A381U648_9ZZZZ</name>
<evidence type="ECO:0000256" key="2">
    <source>
        <dbReference type="ARBA" id="ARBA00036324"/>
    </source>
</evidence>
<comment type="catalytic activity">
    <reaction evidence="2">
        <text>alpha-L-fucose = beta-L-fucose</text>
        <dbReference type="Rhea" id="RHEA:25580"/>
        <dbReference type="ChEBI" id="CHEBI:42548"/>
        <dbReference type="ChEBI" id="CHEBI:42589"/>
        <dbReference type="EC" id="5.1.3.29"/>
    </reaction>
</comment>
<dbReference type="InterPro" id="IPR050443">
    <property type="entry name" value="RbsD/FucU_mutarotase"/>
</dbReference>
<dbReference type="InterPro" id="IPR023750">
    <property type="entry name" value="RbsD-like_sf"/>
</dbReference>
<dbReference type="Pfam" id="PF05025">
    <property type="entry name" value="RbsD_FucU"/>
    <property type="match status" value="1"/>
</dbReference>
<evidence type="ECO:0000256" key="3">
    <source>
        <dbReference type="ARBA" id="ARBA00038859"/>
    </source>
</evidence>
<dbReference type="GO" id="GO:0006004">
    <property type="term" value="P:fucose metabolic process"/>
    <property type="evidence" value="ECO:0007669"/>
    <property type="project" value="TreeGrafter"/>
</dbReference>
<accession>A0A381U648</accession>
<dbReference type="GO" id="GO:0036373">
    <property type="term" value="F:L-fucose mutarotase activity"/>
    <property type="evidence" value="ECO:0007669"/>
    <property type="project" value="UniProtKB-EC"/>
</dbReference>